<feature type="compositionally biased region" description="Basic and acidic residues" evidence="7">
    <location>
        <begin position="336"/>
        <end position="348"/>
    </location>
</feature>
<evidence type="ECO:0000256" key="2">
    <source>
        <dbReference type="ARBA" id="ARBA00021080"/>
    </source>
</evidence>
<evidence type="ECO:0000313" key="9">
    <source>
        <dbReference type="EMBL" id="JAQ07990.1"/>
    </source>
</evidence>
<dbReference type="InterPro" id="IPR035979">
    <property type="entry name" value="RBD_domain_sf"/>
</dbReference>
<dbReference type="GO" id="GO:0000398">
    <property type="term" value="P:mRNA splicing, via spliceosome"/>
    <property type="evidence" value="ECO:0007669"/>
    <property type="project" value="TreeGrafter"/>
</dbReference>
<dbReference type="EMBL" id="GDHC01010639">
    <property type="protein sequence ID" value="JAQ07990.1"/>
    <property type="molecule type" value="Transcribed_RNA"/>
</dbReference>
<sequence length="484" mass="56499">MSGILRVFDPESAHEETRRLSRLAQKCWSPLTIVYNPLKAGSIDSTDVVPHDKAIIRAQNADFVPSKRIQGRPECTIFVGNLSAKTTASSLEEEFGRYGRIVKATVIEDIITGRSRGYGFVEYSIEGEALKAYECSNRTWLDGNKIFVDMECGRLLPGWVPRRLGGGFNGRKESGQLRFGCRERPFKKPIKLLTEREINRFFNDILGRKAQNAEKKDVNPKVIGSEEEDTGNDGRREVRDDIPGVEDSEIEGEKEEKLKHEHNERKRYREHRKKKRHSRSDDNDEVGERRRIHEKRDVDPNLICIKEESVKEGITDDEDAELKFDSCGVEDFEVYGEGKETFRREPKDRRKHRKEGRYTRSDEYEVDERRRPYEKRDVDPNLILIKDEPLEEGTTSGRSGELAVDPEICGERDKASRHESKNRRKHREHKKKSRHNRSASDDEDSERKVEKRKKKRSRAHSQEDERRRRKKRRDEESGEDILKN</sequence>
<feature type="compositionally biased region" description="Basic and acidic residues" evidence="7">
    <location>
        <begin position="409"/>
        <end position="419"/>
    </location>
</feature>
<accession>A0A146LNP4</accession>
<keyword evidence="3 6" id="KW-0694">RNA-binding</keyword>
<evidence type="ECO:0000256" key="4">
    <source>
        <dbReference type="ARBA" id="ARBA00023242"/>
    </source>
</evidence>
<feature type="compositionally biased region" description="Acidic residues" evidence="7">
    <location>
        <begin position="243"/>
        <end position="253"/>
    </location>
</feature>
<feature type="compositionally biased region" description="Basic residues" evidence="7">
    <location>
        <begin position="450"/>
        <end position="459"/>
    </location>
</feature>
<evidence type="ECO:0000256" key="3">
    <source>
        <dbReference type="ARBA" id="ARBA00022884"/>
    </source>
</evidence>
<evidence type="ECO:0000256" key="6">
    <source>
        <dbReference type="PROSITE-ProRule" id="PRU00176"/>
    </source>
</evidence>
<dbReference type="PANTHER" id="PTHR13952">
    <property type="entry name" value="U1 SMALL NUCLEAR RIBONUCLEOPROTEIN 70 KD"/>
    <property type="match status" value="1"/>
</dbReference>
<dbReference type="AlphaFoldDB" id="A0A146LNP4"/>
<feature type="region of interest" description="Disordered" evidence="7">
    <location>
        <begin position="213"/>
        <end position="319"/>
    </location>
</feature>
<dbReference type="InterPro" id="IPR012677">
    <property type="entry name" value="Nucleotide-bd_a/b_plait_sf"/>
</dbReference>
<dbReference type="FunFam" id="3.30.70.330:FF:000132">
    <property type="entry name" value="Small nuclear ribonucleoprotein U11/U12 subunit 35"/>
    <property type="match status" value="1"/>
</dbReference>
<evidence type="ECO:0000259" key="8">
    <source>
        <dbReference type="PROSITE" id="PS50102"/>
    </source>
</evidence>
<reference evidence="9" key="1">
    <citation type="journal article" date="2016" name="Gigascience">
        <title>De novo construction of an expanded transcriptome assembly for the western tarnished plant bug, Lygus hesperus.</title>
        <authorList>
            <person name="Tassone E.E."/>
            <person name="Geib S.M."/>
            <person name="Hall B."/>
            <person name="Fabrick J.A."/>
            <person name="Brent C.S."/>
            <person name="Hull J.J."/>
        </authorList>
    </citation>
    <scope>NUCLEOTIDE SEQUENCE</scope>
</reference>
<name>A0A146LNP4_LYGHE</name>
<feature type="compositionally biased region" description="Basic residues" evidence="7">
    <location>
        <begin position="265"/>
        <end position="278"/>
    </location>
</feature>
<evidence type="ECO:0000256" key="5">
    <source>
        <dbReference type="ARBA" id="ARBA00031739"/>
    </source>
</evidence>
<dbReference type="Gene3D" id="3.30.70.330">
    <property type="match status" value="1"/>
</dbReference>
<dbReference type="Pfam" id="PF00076">
    <property type="entry name" value="RRM_1"/>
    <property type="match status" value="1"/>
</dbReference>
<proteinExistence type="predicted"/>
<feature type="compositionally biased region" description="Basic and acidic residues" evidence="7">
    <location>
        <begin position="356"/>
        <end position="379"/>
    </location>
</feature>
<dbReference type="InterPro" id="IPR051183">
    <property type="entry name" value="U1_U11-U12_snRNP_70-35kDa"/>
</dbReference>
<protein>
    <recommendedName>
        <fullName evidence="2">U11/U12 small nuclear ribonucleoprotein 35 kDa protein</fullName>
    </recommendedName>
    <alternativeName>
        <fullName evidence="5">U1 snRNP-binding protein homolog</fullName>
    </alternativeName>
</protein>
<dbReference type="PROSITE" id="PS50102">
    <property type="entry name" value="RRM"/>
    <property type="match status" value="1"/>
</dbReference>
<dbReference type="GO" id="GO:0017069">
    <property type="term" value="F:snRNA binding"/>
    <property type="evidence" value="ECO:0007669"/>
    <property type="project" value="TreeGrafter"/>
</dbReference>
<dbReference type="SMART" id="SM00360">
    <property type="entry name" value="RRM"/>
    <property type="match status" value="1"/>
</dbReference>
<organism evidence="9">
    <name type="scientific">Lygus hesperus</name>
    <name type="common">Western plant bug</name>
    <dbReference type="NCBI Taxonomy" id="30085"/>
    <lineage>
        <taxon>Eukaryota</taxon>
        <taxon>Metazoa</taxon>
        <taxon>Ecdysozoa</taxon>
        <taxon>Arthropoda</taxon>
        <taxon>Hexapoda</taxon>
        <taxon>Insecta</taxon>
        <taxon>Pterygota</taxon>
        <taxon>Neoptera</taxon>
        <taxon>Paraneoptera</taxon>
        <taxon>Hemiptera</taxon>
        <taxon>Heteroptera</taxon>
        <taxon>Panheteroptera</taxon>
        <taxon>Cimicomorpha</taxon>
        <taxon>Miridae</taxon>
        <taxon>Mirini</taxon>
        <taxon>Lygus</taxon>
    </lineage>
</organism>
<dbReference type="SUPFAM" id="SSF54928">
    <property type="entry name" value="RNA-binding domain, RBD"/>
    <property type="match status" value="1"/>
</dbReference>
<comment type="subcellular location">
    <subcellularLocation>
        <location evidence="1">Nucleus</location>
    </subcellularLocation>
</comment>
<feature type="compositionally biased region" description="Basic residues" evidence="7">
    <location>
        <begin position="420"/>
        <end position="437"/>
    </location>
</feature>
<feature type="compositionally biased region" description="Basic and acidic residues" evidence="7">
    <location>
        <begin position="286"/>
        <end position="314"/>
    </location>
</feature>
<feature type="domain" description="RRM" evidence="8">
    <location>
        <begin position="75"/>
        <end position="153"/>
    </location>
</feature>
<gene>
    <name evidence="9" type="primary">snrnp35_6</name>
    <name evidence="9" type="ORF">g.69880</name>
</gene>
<dbReference type="GO" id="GO:0071011">
    <property type="term" value="C:precatalytic spliceosome"/>
    <property type="evidence" value="ECO:0007669"/>
    <property type="project" value="TreeGrafter"/>
</dbReference>
<evidence type="ECO:0000256" key="7">
    <source>
        <dbReference type="SAM" id="MobiDB-lite"/>
    </source>
</evidence>
<keyword evidence="4" id="KW-0539">Nucleus</keyword>
<evidence type="ECO:0000256" key="1">
    <source>
        <dbReference type="ARBA" id="ARBA00004123"/>
    </source>
</evidence>
<feature type="compositionally biased region" description="Basic and acidic residues" evidence="7">
    <location>
        <begin position="232"/>
        <end position="242"/>
    </location>
</feature>
<feature type="region of interest" description="Disordered" evidence="7">
    <location>
        <begin position="335"/>
        <end position="484"/>
    </location>
</feature>
<dbReference type="PANTHER" id="PTHR13952:SF6">
    <property type="entry name" value="U11_U12 SMALL NUCLEAR RIBONUCLEOPROTEIN 35 KDA PROTEIN"/>
    <property type="match status" value="1"/>
</dbReference>
<feature type="compositionally biased region" description="Basic and acidic residues" evidence="7">
    <location>
        <begin position="254"/>
        <end position="264"/>
    </location>
</feature>
<dbReference type="InterPro" id="IPR000504">
    <property type="entry name" value="RRM_dom"/>
</dbReference>
<dbReference type="GO" id="GO:0003729">
    <property type="term" value="F:mRNA binding"/>
    <property type="evidence" value="ECO:0007669"/>
    <property type="project" value="TreeGrafter"/>
</dbReference>
<keyword evidence="9" id="KW-0687">Ribonucleoprotein</keyword>